<gene>
    <name evidence="5" type="ORF">GGQ59_002577</name>
</gene>
<evidence type="ECO:0000313" key="5">
    <source>
        <dbReference type="EMBL" id="MBB4660033.1"/>
    </source>
</evidence>
<dbReference type="Gene3D" id="1.25.40.10">
    <property type="entry name" value="Tetratricopeptide repeat domain"/>
    <property type="match status" value="4"/>
</dbReference>
<dbReference type="Pfam" id="PF13432">
    <property type="entry name" value="TPR_16"/>
    <property type="match status" value="2"/>
</dbReference>
<dbReference type="Pfam" id="PF07719">
    <property type="entry name" value="TPR_2"/>
    <property type="match status" value="1"/>
</dbReference>
<dbReference type="Pfam" id="PF13181">
    <property type="entry name" value="TPR_8"/>
    <property type="match status" value="1"/>
</dbReference>
<feature type="chain" id="PRO_5032647400" evidence="4">
    <location>
        <begin position="23"/>
        <end position="617"/>
    </location>
</feature>
<dbReference type="PROSITE" id="PS51257">
    <property type="entry name" value="PROKAR_LIPOPROTEIN"/>
    <property type="match status" value="1"/>
</dbReference>
<dbReference type="PROSITE" id="PS50293">
    <property type="entry name" value="TPR_REGION"/>
    <property type="match status" value="1"/>
</dbReference>
<keyword evidence="2 3" id="KW-0802">TPR repeat</keyword>
<dbReference type="EMBL" id="JACHOB010000006">
    <property type="protein sequence ID" value="MBB4660033.1"/>
    <property type="molecule type" value="Genomic_DNA"/>
</dbReference>
<dbReference type="SMART" id="SM00028">
    <property type="entry name" value="TPR"/>
    <property type="match status" value="5"/>
</dbReference>
<comment type="caution">
    <text evidence="5">The sequence shown here is derived from an EMBL/GenBank/DDBJ whole genome shotgun (WGS) entry which is preliminary data.</text>
</comment>
<keyword evidence="1" id="KW-0677">Repeat</keyword>
<feature type="signal peptide" evidence="4">
    <location>
        <begin position="1"/>
        <end position="22"/>
    </location>
</feature>
<evidence type="ECO:0000256" key="3">
    <source>
        <dbReference type="PROSITE-ProRule" id="PRU00339"/>
    </source>
</evidence>
<evidence type="ECO:0000256" key="4">
    <source>
        <dbReference type="SAM" id="SignalP"/>
    </source>
</evidence>
<dbReference type="Proteomes" id="UP000563524">
    <property type="component" value="Unassembled WGS sequence"/>
</dbReference>
<evidence type="ECO:0000256" key="1">
    <source>
        <dbReference type="ARBA" id="ARBA00022737"/>
    </source>
</evidence>
<organism evidence="5 6">
    <name type="scientific">Parvularcula dongshanensis</name>
    <dbReference type="NCBI Taxonomy" id="1173995"/>
    <lineage>
        <taxon>Bacteria</taxon>
        <taxon>Pseudomonadati</taxon>
        <taxon>Pseudomonadota</taxon>
        <taxon>Alphaproteobacteria</taxon>
        <taxon>Parvularculales</taxon>
        <taxon>Parvularculaceae</taxon>
        <taxon>Parvularcula</taxon>
    </lineage>
</organism>
<dbReference type="SUPFAM" id="SSF48452">
    <property type="entry name" value="TPR-like"/>
    <property type="match status" value="2"/>
</dbReference>
<sequence length="617" mass="67342">MSDFVLRSGLIGAGLFALTACATLSAGAPAATADSETVVGDYLKGRFAARQRALGDAATAFSDAAEASGQERLTSQAFQYALATGRKDDALRYADEVLRQGVPEELGAYDFTEADLPRLTLAAGALEDGDEDEAMRLLEEPFATGVGRALGFLLEGWTLYARNGLEAATTHLQSRPEDTFIGFVPLHLALMFDMSGDPENAETAFAAAIQTPAADTALIGFAGLLEREGKTDEAARLYHRMSEDRGYLRRVGRMGLARLGEPIKGESSDFIRLAKQAPKRLATEPNEGAAIVFLNFAWGAYEQAIAEQEAAARAGFGDMALYLNVPLSFAQLSLLLDDERNAAHYIVGAITAAYDQPALSAAALDQVEETSWLYNYAVIDRADALLDLGREDEAISLLTDYAKQDALAPDVYLRLADLYASDDRWDQSARAATEAIRIVETLSSDDTRAQNLWRYRFARGVGYVDAGDWPKGEEDLQAALTLAPDEPLVLNYLGYSYVERGERLEEALSMIERALELEPNSGAITDSLGWAHYQLGNYEQAVEYLERAVELEPGDDVITDHLGDAYWQLGRHKEASFEWRRVLEIEELTPELRNTVRGKLTGDAPAPGALAHLDRDV</sequence>
<dbReference type="AlphaFoldDB" id="A0A840I707"/>
<dbReference type="InterPro" id="IPR019734">
    <property type="entry name" value="TPR_rpt"/>
</dbReference>
<keyword evidence="6" id="KW-1185">Reference proteome</keyword>
<evidence type="ECO:0000256" key="2">
    <source>
        <dbReference type="ARBA" id="ARBA00022803"/>
    </source>
</evidence>
<dbReference type="PANTHER" id="PTHR12558:SF13">
    <property type="entry name" value="CELL DIVISION CYCLE PROTEIN 27 HOMOLOG"/>
    <property type="match status" value="1"/>
</dbReference>
<dbReference type="InterPro" id="IPR011990">
    <property type="entry name" value="TPR-like_helical_dom_sf"/>
</dbReference>
<dbReference type="PROSITE" id="PS50005">
    <property type="entry name" value="TPR"/>
    <property type="match status" value="1"/>
</dbReference>
<protein>
    <submittedName>
        <fullName evidence="5">Tetratricopeptide (TPR) repeat protein</fullName>
    </submittedName>
</protein>
<dbReference type="PANTHER" id="PTHR12558">
    <property type="entry name" value="CELL DIVISION CYCLE 16,23,27"/>
    <property type="match status" value="1"/>
</dbReference>
<accession>A0A840I707</accession>
<name>A0A840I707_9PROT</name>
<reference evidence="5 6" key="1">
    <citation type="submission" date="2020-08" db="EMBL/GenBank/DDBJ databases">
        <title>Genomic Encyclopedia of Type Strains, Phase IV (KMG-IV): sequencing the most valuable type-strain genomes for metagenomic binning, comparative biology and taxonomic classification.</title>
        <authorList>
            <person name="Goeker M."/>
        </authorList>
    </citation>
    <scope>NUCLEOTIDE SEQUENCE [LARGE SCALE GENOMIC DNA]</scope>
    <source>
        <strain evidence="5 6">DSM 102850</strain>
    </source>
</reference>
<dbReference type="InterPro" id="IPR013105">
    <property type="entry name" value="TPR_2"/>
</dbReference>
<proteinExistence type="predicted"/>
<feature type="repeat" description="TPR" evidence="3">
    <location>
        <begin position="522"/>
        <end position="555"/>
    </location>
</feature>
<dbReference type="RefSeq" id="WP_183819233.1">
    <property type="nucleotide sequence ID" value="NZ_JACHOB010000006.1"/>
</dbReference>
<evidence type="ECO:0000313" key="6">
    <source>
        <dbReference type="Proteomes" id="UP000563524"/>
    </source>
</evidence>
<keyword evidence="4" id="KW-0732">Signal</keyword>